<name>A0A5N6TGV4_ASPAV</name>
<dbReference type="CDD" id="cd08249">
    <property type="entry name" value="enoyl_reductase_like"/>
    <property type="match status" value="1"/>
</dbReference>
<evidence type="ECO:0000256" key="2">
    <source>
        <dbReference type="ARBA" id="ARBA00022741"/>
    </source>
</evidence>
<dbReference type="Gene3D" id="3.90.180.10">
    <property type="entry name" value="Medium-chain alcohol dehydrogenases, catalytic domain"/>
    <property type="match status" value="2"/>
</dbReference>
<dbReference type="Gene3D" id="3.40.50.720">
    <property type="entry name" value="NAD(P)-binding Rossmann-like Domain"/>
    <property type="match status" value="1"/>
</dbReference>
<dbReference type="SUPFAM" id="SSF50129">
    <property type="entry name" value="GroES-like"/>
    <property type="match status" value="1"/>
</dbReference>
<evidence type="ECO:0000256" key="1">
    <source>
        <dbReference type="ARBA" id="ARBA00008072"/>
    </source>
</evidence>
<dbReference type="Pfam" id="PF08240">
    <property type="entry name" value="ADH_N"/>
    <property type="match status" value="1"/>
</dbReference>
<dbReference type="AlphaFoldDB" id="A0A5N6TGV4"/>
<dbReference type="InterPro" id="IPR011032">
    <property type="entry name" value="GroES-like_sf"/>
</dbReference>
<organism evidence="7 8">
    <name type="scientific">Aspergillus avenaceus</name>
    <dbReference type="NCBI Taxonomy" id="36643"/>
    <lineage>
        <taxon>Eukaryota</taxon>
        <taxon>Fungi</taxon>
        <taxon>Dikarya</taxon>
        <taxon>Ascomycota</taxon>
        <taxon>Pezizomycotina</taxon>
        <taxon>Eurotiomycetes</taxon>
        <taxon>Eurotiomycetidae</taxon>
        <taxon>Eurotiales</taxon>
        <taxon>Aspergillaceae</taxon>
        <taxon>Aspergillus</taxon>
        <taxon>Aspergillus subgen. Circumdati</taxon>
    </lineage>
</organism>
<evidence type="ECO:0000259" key="6">
    <source>
        <dbReference type="Pfam" id="PF08240"/>
    </source>
</evidence>
<proteinExistence type="inferred from homology"/>
<dbReference type="InterPro" id="IPR036291">
    <property type="entry name" value="NAD(P)-bd_dom_sf"/>
</dbReference>
<gene>
    <name evidence="7" type="ORF">BDV25DRAFT_133675</name>
</gene>
<evidence type="ECO:0000256" key="3">
    <source>
        <dbReference type="ARBA" id="ARBA00022857"/>
    </source>
</evidence>
<evidence type="ECO:0000313" key="8">
    <source>
        <dbReference type="Proteomes" id="UP000325780"/>
    </source>
</evidence>
<evidence type="ECO:0000259" key="5">
    <source>
        <dbReference type="Pfam" id="PF00107"/>
    </source>
</evidence>
<dbReference type="GO" id="GO:0000166">
    <property type="term" value="F:nucleotide binding"/>
    <property type="evidence" value="ECO:0007669"/>
    <property type="project" value="UniProtKB-KW"/>
</dbReference>
<protein>
    <submittedName>
        <fullName evidence="7">Uncharacterized protein</fullName>
    </submittedName>
</protein>
<dbReference type="InterPro" id="IPR047122">
    <property type="entry name" value="Trans-enoyl_RdTase-like"/>
</dbReference>
<dbReference type="InterPro" id="IPR013154">
    <property type="entry name" value="ADH-like_N"/>
</dbReference>
<dbReference type="GO" id="GO:0016651">
    <property type="term" value="F:oxidoreductase activity, acting on NAD(P)H"/>
    <property type="evidence" value="ECO:0007669"/>
    <property type="project" value="InterPro"/>
</dbReference>
<feature type="domain" description="Alcohol dehydrogenase-like N-terminal" evidence="6">
    <location>
        <begin position="19"/>
        <end position="71"/>
    </location>
</feature>
<comment type="similarity">
    <text evidence="1">Belongs to the zinc-containing alcohol dehydrogenase family.</text>
</comment>
<feature type="domain" description="Alcohol dehydrogenase-like C-terminal" evidence="5">
    <location>
        <begin position="106"/>
        <end position="186"/>
    </location>
</feature>
<dbReference type="SUPFAM" id="SSF51735">
    <property type="entry name" value="NAD(P)-binding Rossmann-fold domains"/>
    <property type="match status" value="1"/>
</dbReference>
<keyword evidence="3" id="KW-0521">NADP</keyword>
<dbReference type="PANTHER" id="PTHR45348">
    <property type="entry name" value="HYPOTHETICAL OXIDOREDUCTASE (EUROFUNG)"/>
    <property type="match status" value="1"/>
</dbReference>
<dbReference type="EMBL" id="ML742333">
    <property type="protein sequence ID" value="KAE8145562.1"/>
    <property type="molecule type" value="Genomic_DNA"/>
</dbReference>
<dbReference type="Proteomes" id="UP000325780">
    <property type="component" value="Unassembled WGS sequence"/>
</dbReference>
<evidence type="ECO:0000256" key="4">
    <source>
        <dbReference type="ARBA" id="ARBA00023002"/>
    </source>
</evidence>
<evidence type="ECO:0000313" key="7">
    <source>
        <dbReference type="EMBL" id="KAE8145562.1"/>
    </source>
</evidence>
<reference evidence="7 8" key="1">
    <citation type="submission" date="2019-04" db="EMBL/GenBank/DDBJ databases">
        <title>Friends and foes A comparative genomics study of 23 Aspergillus species from section Flavi.</title>
        <authorList>
            <consortium name="DOE Joint Genome Institute"/>
            <person name="Kjaerbolling I."/>
            <person name="Vesth T."/>
            <person name="Frisvad J.C."/>
            <person name="Nybo J.L."/>
            <person name="Theobald S."/>
            <person name="Kildgaard S."/>
            <person name="Isbrandt T."/>
            <person name="Kuo A."/>
            <person name="Sato A."/>
            <person name="Lyhne E.K."/>
            <person name="Kogle M.E."/>
            <person name="Wiebenga A."/>
            <person name="Kun R.S."/>
            <person name="Lubbers R.J."/>
            <person name="Makela M.R."/>
            <person name="Barry K."/>
            <person name="Chovatia M."/>
            <person name="Clum A."/>
            <person name="Daum C."/>
            <person name="Haridas S."/>
            <person name="He G."/>
            <person name="LaButti K."/>
            <person name="Lipzen A."/>
            <person name="Mondo S."/>
            <person name="Riley R."/>
            <person name="Salamov A."/>
            <person name="Simmons B.A."/>
            <person name="Magnuson J.K."/>
            <person name="Henrissat B."/>
            <person name="Mortensen U.H."/>
            <person name="Larsen T.O."/>
            <person name="Devries R.P."/>
            <person name="Grigoriev I.V."/>
            <person name="Machida M."/>
            <person name="Baker S.E."/>
            <person name="Andersen M.R."/>
        </authorList>
    </citation>
    <scope>NUCLEOTIDE SEQUENCE [LARGE SCALE GENOMIC DNA]</scope>
    <source>
        <strain evidence="7 8">IBT 18842</strain>
    </source>
</reference>
<sequence length="289" mass="31087">MPWVLRIPGEGYFVNWIRDDYILIKTASIALNPTDWKHIAFLAPPGLLVGCDYAGTVEAVGASEACTLGVGITTVGQGLYQSLKLEMPFSGNGGRGTVLVYGGSTAMGTLAIQFAKLSGYKVITTCSGRNFELVRGLGADAVFDYMDPGAAGQIRDYTEDRLGLVLDTISTEASARFCDAALSTRGGEYSALLDVGIERENVNDRWTLAYTAFGGDFTFGETFMPAKLEDRAFAERFWVLAERLLAEGKIRVHTPRVCPGGLGGVLDGLEALKEGRVSGEKLVYNVENV</sequence>
<accession>A0A5N6TGV4</accession>
<dbReference type="PANTHER" id="PTHR45348:SF2">
    <property type="entry name" value="ZINC-TYPE ALCOHOL DEHYDROGENASE-LIKE PROTEIN C2E1P3.01"/>
    <property type="match status" value="1"/>
</dbReference>
<keyword evidence="2" id="KW-0547">Nucleotide-binding</keyword>
<dbReference type="OrthoDB" id="48317at2759"/>
<dbReference type="Pfam" id="PF00107">
    <property type="entry name" value="ADH_zinc_N"/>
    <property type="match status" value="1"/>
</dbReference>
<keyword evidence="4" id="KW-0560">Oxidoreductase</keyword>
<keyword evidence="8" id="KW-1185">Reference proteome</keyword>
<dbReference type="InterPro" id="IPR013149">
    <property type="entry name" value="ADH-like_C"/>
</dbReference>